<keyword evidence="1" id="KW-1133">Transmembrane helix</keyword>
<evidence type="ECO:0000313" key="2">
    <source>
        <dbReference type="EMBL" id="MFC4831860.1"/>
    </source>
</evidence>
<keyword evidence="3" id="KW-1185">Reference proteome</keyword>
<sequence>MFTTYRRRRQLSKVKPGDGSALQDFRLWQILSRSLFALDLLDDSGHRHVFEVDVRHSADSTTARSPVSLYRDGVQVARANLPATFAVPGGVIEVATSQYGLKRMHHVTEDGAEHVLRPHPRTQEGLRARFGERFPRTSTVLGAVAVVVVLAAGAVALLRGIDTVTHSPVIAQHLGTFTSPIRLSTGGTIAVGLAGALAATERALTFRSRWLIRR</sequence>
<comment type="caution">
    <text evidence="2">The sequence shown here is derived from an EMBL/GenBank/DDBJ whole genome shotgun (WGS) entry which is preliminary data.</text>
</comment>
<feature type="transmembrane region" description="Helical" evidence="1">
    <location>
        <begin position="181"/>
        <end position="204"/>
    </location>
</feature>
<evidence type="ECO:0000256" key="1">
    <source>
        <dbReference type="SAM" id="Phobius"/>
    </source>
</evidence>
<organism evidence="2 3">
    <name type="scientific">Actinomycetospora chibensis</name>
    <dbReference type="NCBI Taxonomy" id="663606"/>
    <lineage>
        <taxon>Bacteria</taxon>
        <taxon>Bacillati</taxon>
        <taxon>Actinomycetota</taxon>
        <taxon>Actinomycetes</taxon>
        <taxon>Pseudonocardiales</taxon>
        <taxon>Pseudonocardiaceae</taxon>
        <taxon>Actinomycetospora</taxon>
    </lineage>
</organism>
<accession>A0ABV9RHQ0</accession>
<evidence type="ECO:0000313" key="3">
    <source>
        <dbReference type="Proteomes" id="UP001595909"/>
    </source>
</evidence>
<dbReference type="Proteomes" id="UP001595909">
    <property type="component" value="Unassembled WGS sequence"/>
</dbReference>
<keyword evidence="1" id="KW-0472">Membrane</keyword>
<feature type="transmembrane region" description="Helical" evidence="1">
    <location>
        <begin position="139"/>
        <end position="161"/>
    </location>
</feature>
<gene>
    <name evidence="2" type="ORF">ACFPEL_05505</name>
</gene>
<dbReference type="EMBL" id="JBHSIM010000010">
    <property type="protein sequence ID" value="MFC4831860.1"/>
    <property type="molecule type" value="Genomic_DNA"/>
</dbReference>
<proteinExistence type="predicted"/>
<name>A0ABV9RHQ0_9PSEU</name>
<reference evidence="3" key="1">
    <citation type="journal article" date="2019" name="Int. J. Syst. Evol. Microbiol.">
        <title>The Global Catalogue of Microorganisms (GCM) 10K type strain sequencing project: providing services to taxonomists for standard genome sequencing and annotation.</title>
        <authorList>
            <consortium name="The Broad Institute Genomics Platform"/>
            <consortium name="The Broad Institute Genome Sequencing Center for Infectious Disease"/>
            <person name="Wu L."/>
            <person name="Ma J."/>
        </authorList>
    </citation>
    <scope>NUCLEOTIDE SEQUENCE [LARGE SCALE GENOMIC DNA]</scope>
    <source>
        <strain evidence="3">CCUG 50347</strain>
    </source>
</reference>
<dbReference type="RefSeq" id="WP_274191847.1">
    <property type="nucleotide sequence ID" value="NZ_BAABHN010000010.1"/>
</dbReference>
<keyword evidence="1" id="KW-0812">Transmembrane</keyword>
<protein>
    <submittedName>
        <fullName evidence="2">Uncharacterized protein</fullName>
    </submittedName>
</protein>